<dbReference type="Proteomes" id="UP001234178">
    <property type="component" value="Unassembled WGS sequence"/>
</dbReference>
<sequence length="169" mass="18570">MIASLVELKKYVQDSLSSPAIDRSDLDLQLHDVTLVSALELLQPFDEVTTDLSSQHYPVDFESYSFDSIGNCFLESEEGSHVMSGPAQRRSSVLVEPSFQHNTELLNTLEQRLSDDAAALDVDAEKMEDTSGLCGISGRVQVLLKYCVKLNSCVLIQEAHPTLSKGCFG</sequence>
<proteinExistence type="predicted"/>
<gene>
    <name evidence="1" type="ORF">OUZ56_018737</name>
</gene>
<dbReference type="EMBL" id="JAOYFB010000003">
    <property type="protein sequence ID" value="KAK4009603.1"/>
    <property type="molecule type" value="Genomic_DNA"/>
</dbReference>
<keyword evidence="2" id="KW-1185">Reference proteome</keyword>
<protein>
    <submittedName>
        <fullName evidence="1">Uncharacterized protein</fullName>
    </submittedName>
</protein>
<evidence type="ECO:0000313" key="1">
    <source>
        <dbReference type="EMBL" id="KAK4009603.1"/>
    </source>
</evidence>
<organism evidence="1 2">
    <name type="scientific">Daphnia magna</name>
    <dbReference type="NCBI Taxonomy" id="35525"/>
    <lineage>
        <taxon>Eukaryota</taxon>
        <taxon>Metazoa</taxon>
        <taxon>Ecdysozoa</taxon>
        <taxon>Arthropoda</taxon>
        <taxon>Crustacea</taxon>
        <taxon>Branchiopoda</taxon>
        <taxon>Diplostraca</taxon>
        <taxon>Cladocera</taxon>
        <taxon>Anomopoda</taxon>
        <taxon>Daphniidae</taxon>
        <taxon>Daphnia</taxon>
    </lineage>
</organism>
<evidence type="ECO:0000313" key="2">
    <source>
        <dbReference type="Proteomes" id="UP001234178"/>
    </source>
</evidence>
<comment type="caution">
    <text evidence="1">The sequence shown here is derived from an EMBL/GenBank/DDBJ whole genome shotgun (WGS) entry which is preliminary data.</text>
</comment>
<name>A0ABQ9Z9U8_9CRUS</name>
<accession>A0ABQ9Z9U8</accession>
<reference evidence="1 2" key="1">
    <citation type="journal article" date="2023" name="Nucleic Acids Res.">
        <title>The hologenome of Daphnia magna reveals possible DNA methylation and microbiome-mediated evolution of the host genome.</title>
        <authorList>
            <person name="Chaturvedi A."/>
            <person name="Li X."/>
            <person name="Dhandapani V."/>
            <person name="Marshall H."/>
            <person name="Kissane S."/>
            <person name="Cuenca-Cambronero M."/>
            <person name="Asole G."/>
            <person name="Calvet F."/>
            <person name="Ruiz-Romero M."/>
            <person name="Marangio P."/>
            <person name="Guigo R."/>
            <person name="Rago D."/>
            <person name="Mirbahai L."/>
            <person name="Eastwood N."/>
            <person name="Colbourne J.K."/>
            <person name="Zhou J."/>
            <person name="Mallon E."/>
            <person name="Orsini L."/>
        </authorList>
    </citation>
    <scope>NUCLEOTIDE SEQUENCE [LARGE SCALE GENOMIC DNA]</scope>
    <source>
        <strain evidence="1">LRV0_1</strain>
    </source>
</reference>